<dbReference type="EMBL" id="GBRH01191064">
    <property type="protein sequence ID" value="JAE06832.1"/>
    <property type="molecule type" value="Transcribed_RNA"/>
</dbReference>
<name>A0A0A9F3A8_ARUDO</name>
<evidence type="ECO:0000313" key="1">
    <source>
        <dbReference type="EMBL" id="JAE06832.1"/>
    </source>
</evidence>
<organism evidence="1">
    <name type="scientific">Arundo donax</name>
    <name type="common">Giant reed</name>
    <name type="synonym">Donax arundinaceus</name>
    <dbReference type="NCBI Taxonomy" id="35708"/>
    <lineage>
        <taxon>Eukaryota</taxon>
        <taxon>Viridiplantae</taxon>
        <taxon>Streptophyta</taxon>
        <taxon>Embryophyta</taxon>
        <taxon>Tracheophyta</taxon>
        <taxon>Spermatophyta</taxon>
        <taxon>Magnoliopsida</taxon>
        <taxon>Liliopsida</taxon>
        <taxon>Poales</taxon>
        <taxon>Poaceae</taxon>
        <taxon>PACMAD clade</taxon>
        <taxon>Arundinoideae</taxon>
        <taxon>Arundineae</taxon>
        <taxon>Arundo</taxon>
    </lineage>
</organism>
<protein>
    <submittedName>
        <fullName evidence="1">Uncharacterized protein</fullName>
    </submittedName>
</protein>
<reference evidence="1" key="1">
    <citation type="submission" date="2014-09" db="EMBL/GenBank/DDBJ databases">
        <authorList>
            <person name="Magalhaes I.L.F."/>
            <person name="Oliveira U."/>
            <person name="Santos F.R."/>
            <person name="Vidigal T.H.D.A."/>
            <person name="Brescovit A.D."/>
            <person name="Santos A.J."/>
        </authorList>
    </citation>
    <scope>NUCLEOTIDE SEQUENCE</scope>
    <source>
        <tissue evidence="1">Shoot tissue taken approximately 20 cm above the soil surface</tissue>
    </source>
</reference>
<reference evidence="1" key="2">
    <citation type="journal article" date="2015" name="Data Brief">
        <title>Shoot transcriptome of the giant reed, Arundo donax.</title>
        <authorList>
            <person name="Barrero R.A."/>
            <person name="Guerrero F.D."/>
            <person name="Moolhuijzen P."/>
            <person name="Goolsby J.A."/>
            <person name="Tidwell J."/>
            <person name="Bellgard S.E."/>
            <person name="Bellgard M.I."/>
        </authorList>
    </citation>
    <scope>NUCLEOTIDE SEQUENCE</scope>
    <source>
        <tissue evidence="1">Shoot tissue taken approximately 20 cm above the soil surface</tissue>
    </source>
</reference>
<dbReference type="AlphaFoldDB" id="A0A0A9F3A8"/>
<accession>A0A0A9F3A8</accession>
<sequence>MKLLDLCVFSPSSSRVLSNENQKKVSPFVSGGMSN</sequence>
<proteinExistence type="predicted"/>